<feature type="domain" description="SET" evidence="7">
    <location>
        <begin position="196"/>
        <end position="318"/>
    </location>
</feature>
<keyword evidence="1" id="KW-0479">Metal-binding</keyword>
<dbReference type="EMBL" id="FN668639">
    <property type="protein sequence ID" value="CBK20503.2"/>
    <property type="molecule type" value="Genomic_DNA"/>
</dbReference>
<dbReference type="Proteomes" id="UP000008312">
    <property type="component" value="Unassembled WGS sequence"/>
</dbReference>
<name>D8LY48_BLAHO</name>
<evidence type="ECO:0000256" key="1">
    <source>
        <dbReference type="ARBA" id="ARBA00022723"/>
    </source>
</evidence>
<organism evidence="8">
    <name type="scientific">Blastocystis hominis</name>
    <dbReference type="NCBI Taxonomy" id="12968"/>
    <lineage>
        <taxon>Eukaryota</taxon>
        <taxon>Sar</taxon>
        <taxon>Stramenopiles</taxon>
        <taxon>Bigyra</taxon>
        <taxon>Opalozoa</taxon>
        <taxon>Opalinata</taxon>
        <taxon>Blastocystidae</taxon>
        <taxon>Blastocystis</taxon>
    </lineage>
</organism>
<sequence>MAFDKLMCEICGKGDDEDLIIICDKCNKGFHLYCLTPILPSVPSGDWFCSKCCEKKQQQYRTVRRKLEESQSLIVDFFKLERPIPVVSKYELRSNTIKASSIMTAVPSTSKRSGYLKCYNPSTNPEKIKNQHVALASAMYQQGIAYSYDLVYKEGCKPSMNCVKYDEQRHLLREMCKSDRAVYDTTKRLAKEGYMVPVIVRQDKIQGFVVIADEIIKKDTLLTEYIGEVDILAKNEQNSNDSIMDLLRSGNPETSLVIIPEHFGNLARYFSGINNSDSKSRKKQNVRSARYVIDGQIHVLLIAKRDISPGELLMFDYNGLDNNYPTSHFV</sequence>
<dbReference type="InterPro" id="IPR013083">
    <property type="entry name" value="Znf_RING/FYVE/PHD"/>
</dbReference>
<dbReference type="Gene3D" id="3.30.40.10">
    <property type="entry name" value="Zinc/RING finger domain, C3HC4 (zinc finger)"/>
    <property type="match status" value="1"/>
</dbReference>
<feature type="domain" description="PHD-type" evidence="6">
    <location>
        <begin position="5"/>
        <end position="55"/>
    </location>
</feature>
<evidence type="ECO:0000259" key="6">
    <source>
        <dbReference type="PROSITE" id="PS50016"/>
    </source>
</evidence>
<dbReference type="PANTHER" id="PTHR48442:SF1">
    <property type="entry name" value="SET DOMAIN-CONTAINING PROTEIN"/>
    <property type="match status" value="1"/>
</dbReference>
<dbReference type="PROSITE" id="PS50280">
    <property type="entry name" value="SET"/>
    <property type="match status" value="1"/>
</dbReference>
<dbReference type="Gene3D" id="2.170.270.10">
    <property type="entry name" value="SET domain"/>
    <property type="match status" value="1"/>
</dbReference>
<dbReference type="RefSeq" id="XP_012894551.1">
    <property type="nucleotide sequence ID" value="XM_013039097.1"/>
</dbReference>
<dbReference type="PROSITE" id="PS01359">
    <property type="entry name" value="ZF_PHD_1"/>
    <property type="match status" value="1"/>
</dbReference>
<gene>
    <name evidence="8" type="ORF">GSBLH_T00000824001</name>
</gene>
<evidence type="ECO:0000256" key="5">
    <source>
        <dbReference type="PROSITE-ProRule" id="PRU00146"/>
    </source>
</evidence>
<evidence type="ECO:0008006" key="10">
    <source>
        <dbReference type="Google" id="ProtNLM"/>
    </source>
</evidence>
<dbReference type="InterPro" id="IPR011011">
    <property type="entry name" value="Znf_FYVE_PHD"/>
</dbReference>
<dbReference type="SMART" id="SM00317">
    <property type="entry name" value="SET"/>
    <property type="match status" value="1"/>
</dbReference>
<dbReference type="CDD" id="cd15545">
    <property type="entry name" value="PHD_BAZ2A_like"/>
    <property type="match status" value="1"/>
</dbReference>
<dbReference type="InterPro" id="IPR001214">
    <property type="entry name" value="SET_dom"/>
</dbReference>
<dbReference type="InterPro" id="IPR019786">
    <property type="entry name" value="Zinc_finger_PHD-type_CS"/>
</dbReference>
<proteinExistence type="predicted"/>
<dbReference type="InterPro" id="IPR053114">
    <property type="entry name" value="ATXR5/ATXR6"/>
</dbReference>
<evidence type="ECO:0000313" key="8">
    <source>
        <dbReference type="EMBL" id="CBK20503.2"/>
    </source>
</evidence>
<dbReference type="PANTHER" id="PTHR48442">
    <property type="entry name" value="SET DOMAIN-CONTAINING PROTEIN"/>
    <property type="match status" value="1"/>
</dbReference>
<evidence type="ECO:0000256" key="3">
    <source>
        <dbReference type="ARBA" id="ARBA00022833"/>
    </source>
</evidence>
<dbReference type="AlphaFoldDB" id="D8LY48"/>
<dbReference type="InterPro" id="IPR001965">
    <property type="entry name" value="Znf_PHD"/>
</dbReference>
<dbReference type="SUPFAM" id="SSF82199">
    <property type="entry name" value="SET domain"/>
    <property type="match status" value="1"/>
</dbReference>
<keyword evidence="2 5" id="KW-0863">Zinc-finger</keyword>
<keyword evidence="3" id="KW-0862">Zinc</keyword>
<dbReference type="InterPro" id="IPR046341">
    <property type="entry name" value="SET_dom_sf"/>
</dbReference>
<evidence type="ECO:0000313" key="9">
    <source>
        <dbReference type="Proteomes" id="UP000008312"/>
    </source>
</evidence>
<dbReference type="GeneID" id="24918114"/>
<dbReference type="SMART" id="SM00249">
    <property type="entry name" value="PHD"/>
    <property type="match status" value="1"/>
</dbReference>
<dbReference type="Pfam" id="PF00856">
    <property type="entry name" value="SET"/>
    <property type="match status" value="1"/>
</dbReference>
<keyword evidence="9" id="KW-1185">Reference proteome</keyword>
<dbReference type="InterPro" id="IPR019787">
    <property type="entry name" value="Znf_PHD-finger"/>
</dbReference>
<dbReference type="SUPFAM" id="SSF57903">
    <property type="entry name" value="FYVE/PHD zinc finger"/>
    <property type="match status" value="1"/>
</dbReference>
<protein>
    <recommendedName>
        <fullName evidence="10">PHD-type domain-containing protein</fullName>
    </recommendedName>
</protein>
<dbReference type="PROSITE" id="PS50016">
    <property type="entry name" value="ZF_PHD_2"/>
    <property type="match status" value="1"/>
</dbReference>
<dbReference type="OrthoDB" id="336088at2759"/>
<dbReference type="OMA" id="LCKSMME"/>
<dbReference type="GO" id="GO:0006325">
    <property type="term" value="P:chromatin organization"/>
    <property type="evidence" value="ECO:0007669"/>
    <property type="project" value="UniProtKB-KW"/>
</dbReference>
<dbReference type="InParanoid" id="D8LY48"/>
<dbReference type="Pfam" id="PF00628">
    <property type="entry name" value="PHD"/>
    <property type="match status" value="1"/>
</dbReference>
<evidence type="ECO:0000256" key="2">
    <source>
        <dbReference type="ARBA" id="ARBA00022771"/>
    </source>
</evidence>
<evidence type="ECO:0000256" key="4">
    <source>
        <dbReference type="ARBA" id="ARBA00022853"/>
    </source>
</evidence>
<reference evidence="8" key="1">
    <citation type="submission" date="2010-02" db="EMBL/GenBank/DDBJ databases">
        <title>Sequencing and annotation of the Blastocystis hominis genome.</title>
        <authorList>
            <person name="Wincker P."/>
        </authorList>
    </citation>
    <scope>NUCLEOTIDE SEQUENCE</scope>
    <source>
        <strain evidence="8">Singapore isolate B</strain>
    </source>
</reference>
<accession>D8LY48</accession>
<evidence type="ECO:0000259" key="7">
    <source>
        <dbReference type="PROSITE" id="PS50280"/>
    </source>
</evidence>
<keyword evidence="4" id="KW-0156">Chromatin regulator</keyword>
<dbReference type="GO" id="GO:0008270">
    <property type="term" value="F:zinc ion binding"/>
    <property type="evidence" value="ECO:0007669"/>
    <property type="project" value="UniProtKB-KW"/>
</dbReference>